<comment type="caution">
    <text evidence="1">The sequence shown here is derived from an EMBL/GenBank/DDBJ whole genome shotgun (WGS) entry which is preliminary data.</text>
</comment>
<reference evidence="1 2" key="1">
    <citation type="submission" date="2019-09" db="EMBL/GenBank/DDBJ databases">
        <title>Draft Whole-Genome sequence of Blastochloris sulfoviridis DSM 729.</title>
        <authorList>
            <person name="Meyer T.E."/>
            <person name="Kyndt J.A."/>
        </authorList>
    </citation>
    <scope>NUCLEOTIDE SEQUENCE [LARGE SCALE GENOMIC DNA]</scope>
    <source>
        <strain evidence="1 2">DSM 729</strain>
    </source>
</reference>
<keyword evidence="2" id="KW-1185">Reference proteome</keyword>
<organism evidence="1 2">
    <name type="scientific">Blastochloris sulfoviridis</name>
    <dbReference type="NCBI Taxonomy" id="50712"/>
    <lineage>
        <taxon>Bacteria</taxon>
        <taxon>Pseudomonadati</taxon>
        <taxon>Pseudomonadota</taxon>
        <taxon>Alphaproteobacteria</taxon>
        <taxon>Hyphomicrobiales</taxon>
        <taxon>Blastochloridaceae</taxon>
        <taxon>Blastochloris</taxon>
    </lineage>
</organism>
<evidence type="ECO:0000313" key="2">
    <source>
        <dbReference type="Proteomes" id="UP000323886"/>
    </source>
</evidence>
<dbReference type="AlphaFoldDB" id="A0A5M6HN24"/>
<dbReference type="RefSeq" id="WP_150098555.1">
    <property type="nucleotide sequence ID" value="NZ_VWPL01000035.1"/>
</dbReference>
<sequence>MGTNYSYTIQSTDADMMGNSQTIGTSAHWNDTDYASSEDAKLSGATVQGANGFSKHVASAEQLAEGDVVNVNGIPMTWAQAKQYGLSGQVASSLGQGEATSADPRSKKVNLTSNELAAKNEAKVEPDPIAEKLEQGLTTESEVITYEGVADSIGFNLGLDREDVTELGLDVALGNISDDDEIWQATLQRGIAKDVLKKNVDHVRTVAVKQIAKELGEAKADELGKWASQSREVYELCAKHAVKRMKANTNLSWSAIYDLCKKHVSR</sequence>
<accession>A0A5M6HN24</accession>
<evidence type="ECO:0000313" key="1">
    <source>
        <dbReference type="EMBL" id="KAA5597251.1"/>
    </source>
</evidence>
<gene>
    <name evidence="1" type="ORF">F1193_14685</name>
</gene>
<name>A0A5M6HN24_9HYPH</name>
<dbReference type="Proteomes" id="UP000323886">
    <property type="component" value="Unassembled WGS sequence"/>
</dbReference>
<dbReference type="EMBL" id="VWPL01000035">
    <property type="protein sequence ID" value="KAA5597251.1"/>
    <property type="molecule type" value="Genomic_DNA"/>
</dbReference>
<proteinExistence type="predicted"/>
<protein>
    <submittedName>
        <fullName evidence="1">Uncharacterized protein</fullName>
    </submittedName>
</protein>